<protein>
    <submittedName>
        <fullName evidence="2">Acyl carrier protein</fullName>
    </submittedName>
</protein>
<accession>A0A540W6U4</accession>
<sequence length="89" mass="9681">MTLPTNTELIIRHALAQATLCDADTIPEDGHLEQDLGIDSLALHELVVTLEQRLAVLIPDEEVGRLNTISDVRVLLARLDPATGTDTTQ</sequence>
<dbReference type="InterPro" id="IPR009081">
    <property type="entry name" value="PP-bd_ACP"/>
</dbReference>
<proteinExistence type="predicted"/>
<evidence type="ECO:0000313" key="3">
    <source>
        <dbReference type="Proteomes" id="UP000319103"/>
    </source>
</evidence>
<evidence type="ECO:0000259" key="1">
    <source>
        <dbReference type="PROSITE" id="PS50075"/>
    </source>
</evidence>
<dbReference type="InterPro" id="IPR036736">
    <property type="entry name" value="ACP-like_sf"/>
</dbReference>
<organism evidence="2 3">
    <name type="scientific">Kitasatospora acidiphila</name>
    <dbReference type="NCBI Taxonomy" id="2567942"/>
    <lineage>
        <taxon>Bacteria</taxon>
        <taxon>Bacillati</taxon>
        <taxon>Actinomycetota</taxon>
        <taxon>Actinomycetes</taxon>
        <taxon>Kitasatosporales</taxon>
        <taxon>Streptomycetaceae</taxon>
        <taxon>Kitasatospora</taxon>
    </lineage>
</organism>
<dbReference type="PROSITE" id="PS50075">
    <property type="entry name" value="CARRIER"/>
    <property type="match status" value="1"/>
</dbReference>
<dbReference type="Proteomes" id="UP000319103">
    <property type="component" value="Unassembled WGS sequence"/>
</dbReference>
<gene>
    <name evidence="2" type="ORF">E6W39_24130</name>
</gene>
<dbReference type="EMBL" id="VIGB01000003">
    <property type="protein sequence ID" value="TQF04745.1"/>
    <property type="molecule type" value="Genomic_DNA"/>
</dbReference>
<dbReference type="Gene3D" id="1.10.1200.10">
    <property type="entry name" value="ACP-like"/>
    <property type="match status" value="1"/>
</dbReference>
<dbReference type="RefSeq" id="WP_141635300.1">
    <property type="nucleotide sequence ID" value="NZ_VIGB01000003.1"/>
</dbReference>
<dbReference type="OrthoDB" id="3392378at2"/>
<name>A0A540W6U4_9ACTN</name>
<reference evidence="2 3" key="1">
    <citation type="submission" date="2019-06" db="EMBL/GenBank/DDBJ databases">
        <title>Description of Kitasatospora acidophila sp. nov. isolated from pine grove soil, and reclassification of Streptomyces novaecaesareae to Kitasatospora novaeceasareae comb. nov.</title>
        <authorList>
            <person name="Kim M.J."/>
        </authorList>
    </citation>
    <scope>NUCLEOTIDE SEQUENCE [LARGE SCALE GENOMIC DNA]</scope>
    <source>
        <strain evidence="2 3">MMS16-CNU292</strain>
    </source>
</reference>
<dbReference type="SUPFAM" id="SSF47336">
    <property type="entry name" value="ACP-like"/>
    <property type="match status" value="1"/>
</dbReference>
<keyword evidence="3" id="KW-1185">Reference proteome</keyword>
<dbReference type="AlphaFoldDB" id="A0A540W6U4"/>
<dbReference type="Pfam" id="PF00550">
    <property type="entry name" value="PP-binding"/>
    <property type="match status" value="1"/>
</dbReference>
<evidence type="ECO:0000313" key="2">
    <source>
        <dbReference type="EMBL" id="TQF04745.1"/>
    </source>
</evidence>
<comment type="caution">
    <text evidence="2">The sequence shown here is derived from an EMBL/GenBank/DDBJ whole genome shotgun (WGS) entry which is preliminary data.</text>
</comment>
<feature type="domain" description="Carrier" evidence="1">
    <location>
        <begin position="2"/>
        <end position="80"/>
    </location>
</feature>